<evidence type="ECO:0000256" key="1">
    <source>
        <dbReference type="SAM" id="Phobius"/>
    </source>
</evidence>
<evidence type="ECO:0000313" key="2">
    <source>
        <dbReference type="EMBL" id="QCB93643.1"/>
    </source>
</evidence>
<proteinExistence type="predicted"/>
<dbReference type="KEGG" id="celz:E5225_08775"/>
<keyword evidence="1" id="KW-0812">Transmembrane</keyword>
<feature type="transmembrane region" description="Helical" evidence="1">
    <location>
        <begin position="21"/>
        <end position="42"/>
    </location>
</feature>
<organism evidence="2 3">
    <name type="scientific">Cellulomonas shaoxiangyii</name>
    <dbReference type="NCBI Taxonomy" id="2566013"/>
    <lineage>
        <taxon>Bacteria</taxon>
        <taxon>Bacillati</taxon>
        <taxon>Actinomycetota</taxon>
        <taxon>Actinomycetes</taxon>
        <taxon>Micrococcales</taxon>
        <taxon>Cellulomonadaceae</taxon>
        <taxon>Cellulomonas</taxon>
    </lineage>
</organism>
<accession>A0A4P7SM41</accession>
<reference evidence="2 3" key="1">
    <citation type="submission" date="2019-04" db="EMBL/GenBank/DDBJ databases">
        <title>Isolation and identification of Cellulomonas shaoxiangyii sp. Nov. isolated from feces of the Tibetan antelopes (Pantholops hodgsonii) in the Qinghai-Tibet plateau of China.</title>
        <authorList>
            <person name="Tian Z."/>
        </authorList>
    </citation>
    <scope>NUCLEOTIDE SEQUENCE [LARGE SCALE GENOMIC DNA]</scope>
    <source>
        <strain evidence="2 3">Z28</strain>
    </source>
</reference>
<name>A0A4P7SM41_9CELL</name>
<gene>
    <name evidence="2" type="ORF">E5225_08775</name>
</gene>
<dbReference type="OrthoDB" id="36432at2"/>
<dbReference type="EMBL" id="CP039291">
    <property type="protein sequence ID" value="QCB93643.1"/>
    <property type="molecule type" value="Genomic_DNA"/>
</dbReference>
<sequence length="668" mass="71165">MLFRSAPAGAPRLRDDDGAGLVLVIGSMMVLMMMSLAALASVSVSQGLARRTQDTAAAAAAAQSGVEEFISRMNRSDAYGSTIDCTNVAWRGPSAVANPCGWTGTTPVGWVPVVPGETDPEAAHFHYSVDAARKTTEGSILLTVTGRVNGVHRTIETAVGKGGSTDYVYYTDFESGDPANFQAYDPADYADAPGDSSATRAQKAARRDACGLNGYDRALYFWEANSAGRTRDDYNCQEITFTSGDVLDGAVRTNDTILSGRRTGSTVKPSFEKRVTTSDARCRTPGTTNTQWEANCLRPGSVANFNGVSPVYGEPLYLDDTSAEFANHPGCHYRGSTRVVFNAGGTMTVWNKRSVNNNTAPVAIPTPAGVSPTCGTLDQLDGTAGATVPVPDEMVLYVATAAGTMRECREKELGGPTGRELPLGTFTNAAAGTTASGAPLSYSHDTNMTETTKMCARGNLYAEGVVEGRVTLASAESVIVTGDLVLAGGRGDGSPDLLGLVATNSVEVFHPRMVTVTSRRDCTRNTVFGCSSYGPWYWGAPSGESAAAGEWPKRYNDPTTGGRFPTSGVQIAGSIQTLQHSFLVQKYAVGNDQGTLFVYGSIAQRWRGIVGRSVTESGVTRKYGYTKDYRYDNRLQYASPPYFPRWANAQWSLRYSGDVQTPDDVRNG</sequence>
<dbReference type="AlphaFoldDB" id="A0A4P7SM41"/>
<dbReference type="Proteomes" id="UP000296469">
    <property type="component" value="Chromosome"/>
</dbReference>
<evidence type="ECO:0000313" key="3">
    <source>
        <dbReference type="Proteomes" id="UP000296469"/>
    </source>
</evidence>
<keyword evidence="1" id="KW-0472">Membrane</keyword>
<evidence type="ECO:0008006" key="4">
    <source>
        <dbReference type="Google" id="ProtNLM"/>
    </source>
</evidence>
<dbReference type="RefSeq" id="WP_135973729.1">
    <property type="nucleotide sequence ID" value="NZ_CP039291.1"/>
</dbReference>
<protein>
    <recommendedName>
        <fullName evidence="4">Type 4 fimbrial biogenesis protein PilX N-terminal domain-containing protein</fullName>
    </recommendedName>
</protein>
<keyword evidence="1" id="KW-1133">Transmembrane helix</keyword>
<keyword evidence="3" id="KW-1185">Reference proteome</keyword>